<keyword evidence="2" id="KW-0378">Hydrolase</keyword>
<evidence type="ECO:0000256" key="2">
    <source>
        <dbReference type="RuleBase" id="RU363015"/>
    </source>
</evidence>
<dbReference type="PANTHER" id="PTHR31223">
    <property type="entry name" value="LOG FAMILY PROTEIN YJL055W"/>
    <property type="match status" value="1"/>
</dbReference>
<dbReference type="EMBL" id="JAJJPB010000023">
    <property type="protein sequence ID" value="MCC9296091.1"/>
    <property type="molecule type" value="Genomic_DNA"/>
</dbReference>
<accession>A0ABS8N8D8</accession>
<protein>
    <recommendedName>
        <fullName evidence="2">Cytokinin riboside 5'-monophosphate phosphoribohydrolase</fullName>
        <ecNumber evidence="2">3.2.2.n1</ecNumber>
    </recommendedName>
</protein>
<name>A0ABS8N8D8_9CLOT</name>
<dbReference type="EC" id="3.2.2.n1" evidence="2"/>
<comment type="caution">
    <text evidence="3">The sequence shown here is derived from an EMBL/GenBank/DDBJ whole genome shotgun (WGS) entry which is preliminary data.</text>
</comment>
<gene>
    <name evidence="3" type="ORF">LN736_14620</name>
</gene>
<evidence type="ECO:0000256" key="1">
    <source>
        <dbReference type="ARBA" id="ARBA00006763"/>
    </source>
</evidence>
<dbReference type="Pfam" id="PF03641">
    <property type="entry name" value="Lysine_decarbox"/>
    <property type="match status" value="1"/>
</dbReference>
<dbReference type="RefSeq" id="WP_229981820.1">
    <property type="nucleotide sequence ID" value="NZ_JAJJPB010000023.1"/>
</dbReference>
<dbReference type="Gene3D" id="3.40.50.450">
    <property type="match status" value="1"/>
</dbReference>
<dbReference type="Proteomes" id="UP001165422">
    <property type="component" value="Unassembled WGS sequence"/>
</dbReference>
<sequence length="182" mass="20303">MKSICVYCGSNSGTRKEYSKSARLLGKELAKNQIQLIYGGSNSGLMGQISNEVLKNGGKVTGVIPEILLLNEPPNHKLTKLIYVKNMSERKERMSDLCDGFIALPGGLGTYEELFDTISWARLKIHKKPIGLLNIEHFFDPLLDMLKNSCREGFINDLSLKSLLISNSPHQLVNNMINYKSS</sequence>
<keyword evidence="2" id="KW-0203">Cytokinin biosynthesis</keyword>
<dbReference type="NCBIfam" id="TIGR00730">
    <property type="entry name" value="Rossman fold protein, TIGR00730 family"/>
    <property type="match status" value="1"/>
</dbReference>
<dbReference type="SUPFAM" id="SSF102405">
    <property type="entry name" value="MCP/YpsA-like"/>
    <property type="match status" value="1"/>
</dbReference>
<evidence type="ECO:0000313" key="4">
    <source>
        <dbReference type="Proteomes" id="UP001165422"/>
    </source>
</evidence>
<evidence type="ECO:0000313" key="3">
    <source>
        <dbReference type="EMBL" id="MCC9296091.1"/>
    </source>
</evidence>
<proteinExistence type="inferred from homology"/>
<dbReference type="InterPro" id="IPR005269">
    <property type="entry name" value="LOG"/>
</dbReference>
<reference evidence="3" key="1">
    <citation type="submission" date="2021-11" db="EMBL/GenBank/DDBJ databases">
        <authorList>
            <person name="Qingchun L."/>
            <person name="Dong Z."/>
            <person name="Zongwei Q."/>
            <person name="Jia Z."/>
            <person name="Duotao L."/>
        </authorList>
    </citation>
    <scope>NUCLEOTIDE SEQUENCE</scope>
    <source>
        <strain evidence="3">WLY-B-L2</strain>
    </source>
</reference>
<organism evidence="3 4">
    <name type="scientific">Clostridium aromativorans</name>
    <dbReference type="NCBI Taxonomy" id="2836848"/>
    <lineage>
        <taxon>Bacteria</taxon>
        <taxon>Bacillati</taxon>
        <taxon>Bacillota</taxon>
        <taxon>Clostridia</taxon>
        <taxon>Eubacteriales</taxon>
        <taxon>Clostridiaceae</taxon>
        <taxon>Clostridium</taxon>
    </lineage>
</organism>
<dbReference type="PANTHER" id="PTHR31223:SF70">
    <property type="entry name" value="LOG FAMILY PROTEIN YJL055W"/>
    <property type="match status" value="1"/>
</dbReference>
<comment type="similarity">
    <text evidence="1 2">Belongs to the LOG family.</text>
</comment>
<dbReference type="InterPro" id="IPR031100">
    <property type="entry name" value="LOG_fam"/>
</dbReference>
<keyword evidence="4" id="KW-1185">Reference proteome</keyword>